<organism evidence="1 2">
    <name type="scientific">Aeoliella mucimassa</name>
    <dbReference type="NCBI Taxonomy" id="2527972"/>
    <lineage>
        <taxon>Bacteria</taxon>
        <taxon>Pseudomonadati</taxon>
        <taxon>Planctomycetota</taxon>
        <taxon>Planctomycetia</taxon>
        <taxon>Pirellulales</taxon>
        <taxon>Lacipirellulaceae</taxon>
        <taxon>Aeoliella</taxon>
    </lineage>
</organism>
<dbReference type="AlphaFoldDB" id="A0A518ARG5"/>
<dbReference type="RefSeq" id="WP_145248405.1">
    <property type="nucleotide sequence ID" value="NZ_CP036278.1"/>
</dbReference>
<protein>
    <submittedName>
        <fullName evidence="1">Uncharacterized protein</fullName>
    </submittedName>
</protein>
<accession>A0A518ARG5</accession>
<proteinExistence type="predicted"/>
<evidence type="ECO:0000313" key="1">
    <source>
        <dbReference type="EMBL" id="QDU57312.1"/>
    </source>
</evidence>
<gene>
    <name evidence="1" type="ORF">Pan181_35270</name>
</gene>
<evidence type="ECO:0000313" key="2">
    <source>
        <dbReference type="Proteomes" id="UP000315750"/>
    </source>
</evidence>
<dbReference type="Proteomes" id="UP000315750">
    <property type="component" value="Chromosome"/>
</dbReference>
<dbReference type="KEGG" id="amuc:Pan181_35270"/>
<name>A0A518ARG5_9BACT</name>
<sequence>MSDSRRLLELIEEGIAQHQGDLDGWTMLDEDQLELFDGRATLTAHLLDEPHQDRRQVHAHVVTKLADYDNEELDACLYGLGDSREEALEQAAMIWITLVAGPIISFLDNKPVGLTCQAGVMDGDIEQGYSPDDFGMKNVRAYVGATFARGFDDDSFEEEITGSKPWFLYATESAAPRRVHLAKSTVFSEGKQGWRRELEIDGHEVSHSDPTWPADKPGPQFGYFTRFAVFEFPQNSTAVDERARLDRTILHFALNYGDYPDVDQLIDAMQEDGFDAEVVQEVESVSTLAFGRVFFEGYGASYSPYIIRAHADGSVETKVPLMSIPAYSRARALAPKIADMLSQEEFQELCFYSAESDGILQMLADNESDEIDLSGACFYPCIVPDRDVDDSTMQLAWAKLKQFQAKERIHTLQKPWWKFW</sequence>
<dbReference type="EMBL" id="CP036278">
    <property type="protein sequence ID" value="QDU57312.1"/>
    <property type="molecule type" value="Genomic_DNA"/>
</dbReference>
<keyword evidence="2" id="KW-1185">Reference proteome</keyword>
<reference evidence="1 2" key="1">
    <citation type="submission" date="2019-02" db="EMBL/GenBank/DDBJ databases">
        <title>Deep-cultivation of Planctomycetes and their phenomic and genomic characterization uncovers novel biology.</title>
        <authorList>
            <person name="Wiegand S."/>
            <person name="Jogler M."/>
            <person name="Boedeker C."/>
            <person name="Pinto D."/>
            <person name="Vollmers J."/>
            <person name="Rivas-Marin E."/>
            <person name="Kohn T."/>
            <person name="Peeters S.H."/>
            <person name="Heuer A."/>
            <person name="Rast P."/>
            <person name="Oberbeckmann S."/>
            <person name="Bunk B."/>
            <person name="Jeske O."/>
            <person name="Meyerdierks A."/>
            <person name="Storesund J.E."/>
            <person name="Kallscheuer N."/>
            <person name="Luecker S."/>
            <person name="Lage O.M."/>
            <person name="Pohl T."/>
            <person name="Merkel B.J."/>
            <person name="Hornburger P."/>
            <person name="Mueller R.-W."/>
            <person name="Bruemmer F."/>
            <person name="Labrenz M."/>
            <person name="Spormann A.M."/>
            <person name="Op den Camp H."/>
            <person name="Overmann J."/>
            <person name="Amann R."/>
            <person name="Jetten M.S.M."/>
            <person name="Mascher T."/>
            <person name="Medema M.H."/>
            <person name="Devos D.P."/>
            <person name="Kaster A.-K."/>
            <person name="Ovreas L."/>
            <person name="Rohde M."/>
            <person name="Galperin M.Y."/>
            <person name="Jogler C."/>
        </authorList>
    </citation>
    <scope>NUCLEOTIDE SEQUENCE [LARGE SCALE GENOMIC DNA]</scope>
    <source>
        <strain evidence="1 2">Pan181</strain>
    </source>
</reference>
<dbReference type="OrthoDB" id="245165at2"/>